<evidence type="ECO:0000256" key="1">
    <source>
        <dbReference type="SAM" id="Phobius"/>
    </source>
</evidence>
<feature type="non-terminal residue" evidence="2">
    <location>
        <position position="107"/>
    </location>
</feature>
<dbReference type="AlphaFoldDB" id="X6NRX2"/>
<organism evidence="2 3">
    <name type="scientific">Reticulomyxa filosa</name>
    <dbReference type="NCBI Taxonomy" id="46433"/>
    <lineage>
        <taxon>Eukaryota</taxon>
        <taxon>Sar</taxon>
        <taxon>Rhizaria</taxon>
        <taxon>Retaria</taxon>
        <taxon>Foraminifera</taxon>
        <taxon>Monothalamids</taxon>
        <taxon>Reticulomyxidae</taxon>
        <taxon>Reticulomyxa</taxon>
    </lineage>
</organism>
<name>X6NRX2_RETFI</name>
<feature type="transmembrane region" description="Helical" evidence="1">
    <location>
        <begin position="81"/>
        <end position="102"/>
    </location>
</feature>
<reference evidence="2 3" key="1">
    <citation type="journal article" date="2013" name="Curr. Biol.">
        <title>The Genome of the Foraminiferan Reticulomyxa filosa.</title>
        <authorList>
            <person name="Glockner G."/>
            <person name="Hulsmann N."/>
            <person name="Schleicher M."/>
            <person name="Noegel A.A."/>
            <person name="Eichinger L."/>
            <person name="Gallinger C."/>
            <person name="Pawlowski J."/>
            <person name="Sierra R."/>
            <person name="Euteneuer U."/>
            <person name="Pillet L."/>
            <person name="Moustafa A."/>
            <person name="Platzer M."/>
            <person name="Groth M."/>
            <person name="Szafranski K."/>
            <person name="Schliwa M."/>
        </authorList>
    </citation>
    <scope>NUCLEOTIDE SEQUENCE [LARGE SCALE GENOMIC DNA]</scope>
</reference>
<keyword evidence="1" id="KW-0812">Transmembrane</keyword>
<accession>X6NRX2</accession>
<keyword evidence="3" id="KW-1185">Reference proteome</keyword>
<dbReference type="EMBL" id="ASPP01006666">
    <property type="protein sequence ID" value="ETO28454.1"/>
    <property type="molecule type" value="Genomic_DNA"/>
</dbReference>
<evidence type="ECO:0000313" key="3">
    <source>
        <dbReference type="Proteomes" id="UP000023152"/>
    </source>
</evidence>
<protein>
    <submittedName>
        <fullName evidence="2">Uncharacterized protein</fullName>
    </submittedName>
</protein>
<proteinExistence type="predicted"/>
<feature type="transmembrane region" description="Helical" evidence="1">
    <location>
        <begin position="36"/>
        <end position="53"/>
    </location>
</feature>
<keyword evidence="1" id="KW-1133">Transmembrane helix</keyword>
<sequence>MKDDFFFFLDVNDNNNNDNEIKKNMKEIWKYSLSDVWYVGLLAIGAVACYWTIQPKKLASVSTAQWNSSMRQPVSIRIRDILFLMLLSFSTSFALFLFTILAQKKKD</sequence>
<comment type="caution">
    <text evidence="2">The sequence shown here is derived from an EMBL/GenBank/DDBJ whole genome shotgun (WGS) entry which is preliminary data.</text>
</comment>
<keyword evidence="1" id="KW-0472">Membrane</keyword>
<dbReference type="Proteomes" id="UP000023152">
    <property type="component" value="Unassembled WGS sequence"/>
</dbReference>
<evidence type="ECO:0000313" key="2">
    <source>
        <dbReference type="EMBL" id="ETO28454.1"/>
    </source>
</evidence>
<gene>
    <name evidence="2" type="ORF">RFI_08677</name>
</gene>